<organism evidence="1 2">
    <name type="scientific">Melipona quadrifasciata</name>
    <dbReference type="NCBI Taxonomy" id="166423"/>
    <lineage>
        <taxon>Eukaryota</taxon>
        <taxon>Metazoa</taxon>
        <taxon>Ecdysozoa</taxon>
        <taxon>Arthropoda</taxon>
        <taxon>Hexapoda</taxon>
        <taxon>Insecta</taxon>
        <taxon>Pterygota</taxon>
        <taxon>Neoptera</taxon>
        <taxon>Endopterygota</taxon>
        <taxon>Hymenoptera</taxon>
        <taxon>Apocrita</taxon>
        <taxon>Aculeata</taxon>
        <taxon>Apoidea</taxon>
        <taxon>Anthophila</taxon>
        <taxon>Apidae</taxon>
        <taxon>Melipona</taxon>
    </lineage>
</organism>
<protein>
    <submittedName>
        <fullName evidence="1">Uncharacterized protein</fullName>
    </submittedName>
</protein>
<dbReference type="AlphaFoldDB" id="A0A0N0BKV7"/>
<gene>
    <name evidence="1" type="ORF">WN51_03426</name>
</gene>
<reference evidence="1 2" key="1">
    <citation type="submission" date="2015-07" db="EMBL/GenBank/DDBJ databases">
        <title>The genome of Melipona quadrifasciata.</title>
        <authorList>
            <person name="Pan H."/>
            <person name="Kapheim K."/>
        </authorList>
    </citation>
    <scope>NUCLEOTIDE SEQUENCE [LARGE SCALE GENOMIC DNA]</scope>
    <source>
        <strain evidence="1">0111107301</strain>
        <tissue evidence="1">Whole body</tissue>
    </source>
</reference>
<evidence type="ECO:0000313" key="1">
    <source>
        <dbReference type="EMBL" id="KOX81138.1"/>
    </source>
</evidence>
<accession>A0A0N0BKV7</accession>
<proteinExistence type="predicted"/>
<name>A0A0N0BKV7_9HYME</name>
<dbReference type="Proteomes" id="UP000053105">
    <property type="component" value="Unassembled WGS sequence"/>
</dbReference>
<sequence length="92" mass="10105">MVRKLECECCVLSSGVGGVRGVLSSLGLCARVRCVYKMPKFFHLIRGSLLLLLNHLMQLQELYRAGSSYTTSSMVALDASQLALRNLKQLSA</sequence>
<evidence type="ECO:0000313" key="2">
    <source>
        <dbReference type="Proteomes" id="UP000053105"/>
    </source>
</evidence>
<dbReference type="EMBL" id="KQ435691">
    <property type="protein sequence ID" value="KOX81138.1"/>
    <property type="molecule type" value="Genomic_DNA"/>
</dbReference>
<keyword evidence="2" id="KW-1185">Reference proteome</keyword>